<accession>A0A401TM92</accession>
<organism evidence="1 2">
    <name type="scientific">Chiloscyllium punctatum</name>
    <name type="common">Brownbanded bambooshark</name>
    <name type="synonym">Hemiscyllium punctatum</name>
    <dbReference type="NCBI Taxonomy" id="137246"/>
    <lineage>
        <taxon>Eukaryota</taxon>
        <taxon>Metazoa</taxon>
        <taxon>Chordata</taxon>
        <taxon>Craniata</taxon>
        <taxon>Vertebrata</taxon>
        <taxon>Chondrichthyes</taxon>
        <taxon>Elasmobranchii</taxon>
        <taxon>Galeomorphii</taxon>
        <taxon>Galeoidea</taxon>
        <taxon>Orectolobiformes</taxon>
        <taxon>Hemiscylliidae</taxon>
        <taxon>Chiloscyllium</taxon>
    </lineage>
</organism>
<proteinExistence type="predicted"/>
<protein>
    <submittedName>
        <fullName evidence="1">Uncharacterized protein</fullName>
    </submittedName>
</protein>
<feature type="non-terminal residue" evidence="1">
    <location>
        <position position="1"/>
    </location>
</feature>
<name>A0A401TM92_CHIPU</name>
<dbReference type="EMBL" id="BEZZ01115647">
    <property type="protein sequence ID" value="GCC43790.1"/>
    <property type="molecule type" value="Genomic_DNA"/>
</dbReference>
<sequence length="114" mass="12289">PAIGQRRSDIAHRARRHEHGGFLAKQIGDAGAELIGGRIVADLLVADLSLRHRLAHRRRRSGLGVRQQVDAHGGRLRIGRGRGVVHDVSLGRFALTLAKQKGPGKTGAFPNSQC</sequence>
<evidence type="ECO:0000313" key="2">
    <source>
        <dbReference type="Proteomes" id="UP000287033"/>
    </source>
</evidence>
<evidence type="ECO:0000313" key="1">
    <source>
        <dbReference type="EMBL" id="GCC43790.1"/>
    </source>
</evidence>
<comment type="caution">
    <text evidence="1">The sequence shown here is derived from an EMBL/GenBank/DDBJ whole genome shotgun (WGS) entry which is preliminary data.</text>
</comment>
<reference evidence="1 2" key="1">
    <citation type="journal article" date="2018" name="Nat. Ecol. Evol.">
        <title>Shark genomes provide insights into elasmobranch evolution and the origin of vertebrates.</title>
        <authorList>
            <person name="Hara Y"/>
            <person name="Yamaguchi K"/>
            <person name="Onimaru K"/>
            <person name="Kadota M"/>
            <person name="Koyanagi M"/>
            <person name="Keeley SD"/>
            <person name="Tatsumi K"/>
            <person name="Tanaka K"/>
            <person name="Motone F"/>
            <person name="Kageyama Y"/>
            <person name="Nozu R"/>
            <person name="Adachi N"/>
            <person name="Nishimura O"/>
            <person name="Nakagawa R"/>
            <person name="Tanegashima C"/>
            <person name="Kiyatake I"/>
            <person name="Matsumoto R"/>
            <person name="Murakumo K"/>
            <person name="Nishida K"/>
            <person name="Terakita A"/>
            <person name="Kuratani S"/>
            <person name="Sato K"/>
            <person name="Hyodo S Kuraku.S."/>
        </authorList>
    </citation>
    <scope>NUCLEOTIDE SEQUENCE [LARGE SCALE GENOMIC DNA]</scope>
</reference>
<dbReference type="Proteomes" id="UP000287033">
    <property type="component" value="Unassembled WGS sequence"/>
</dbReference>
<dbReference type="AlphaFoldDB" id="A0A401TM92"/>
<keyword evidence="2" id="KW-1185">Reference proteome</keyword>
<gene>
    <name evidence="1" type="ORF">chiPu_0027846</name>
</gene>